<evidence type="ECO:0000313" key="6">
    <source>
        <dbReference type="EMBL" id="TCZ74068.1"/>
    </source>
</evidence>
<evidence type="ECO:0000256" key="4">
    <source>
        <dbReference type="SAM" id="SignalP"/>
    </source>
</evidence>
<feature type="repeat" description="WD" evidence="3">
    <location>
        <begin position="325"/>
        <end position="366"/>
    </location>
</feature>
<dbReference type="SUPFAM" id="SSF50998">
    <property type="entry name" value="Quinoprotein alcohol dehydrogenase-like"/>
    <property type="match status" value="2"/>
</dbReference>
<dbReference type="Proteomes" id="UP000295164">
    <property type="component" value="Unassembled WGS sequence"/>
</dbReference>
<protein>
    <recommendedName>
        <fullName evidence="5">Peptidase C14 caspase domain-containing protein</fullName>
    </recommendedName>
</protein>
<feature type="repeat" description="WD" evidence="3">
    <location>
        <begin position="670"/>
        <end position="711"/>
    </location>
</feature>
<feature type="signal peptide" evidence="4">
    <location>
        <begin position="1"/>
        <end position="20"/>
    </location>
</feature>
<dbReference type="InterPro" id="IPR015943">
    <property type="entry name" value="WD40/YVTN_repeat-like_dom_sf"/>
</dbReference>
<keyword evidence="4" id="KW-0732">Signal</keyword>
<dbReference type="SUPFAM" id="SSF82171">
    <property type="entry name" value="DPP6 N-terminal domain-like"/>
    <property type="match status" value="1"/>
</dbReference>
<dbReference type="EMBL" id="SKFH01000003">
    <property type="protein sequence ID" value="TCZ74068.1"/>
    <property type="molecule type" value="Genomic_DNA"/>
</dbReference>
<comment type="caution">
    <text evidence="6">The sequence shown here is derived from an EMBL/GenBank/DDBJ whole genome shotgun (WGS) entry which is preliminary data.</text>
</comment>
<feature type="repeat" description="WD" evidence="3">
    <location>
        <begin position="70"/>
        <end position="111"/>
    </location>
</feature>
<dbReference type="PROSITE" id="PS50294">
    <property type="entry name" value="WD_REPEATS_REGION"/>
    <property type="match status" value="6"/>
</dbReference>
<feature type="repeat" description="WD" evidence="3">
    <location>
        <begin position="165"/>
        <end position="195"/>
    </location>
</feature>
<sequence>MRRISTSFLFLFVQTSLIFAQTPKVTVPMGHTVYVWDAEFSPDGKKIVTCSSDKTAKIWDTETGLFLADLKGHSDRVLSARFSSDGKIILTTSESGTMQIWSGRTGLPLTTLHTRSRYADISSDSKKVLTIINQQQSVGIWNANSGEHIFDTDSLHIRGPKYSSAFSPDGKKFIAGTSDSTLKIWDTETRSLLKTLAHKSLVSTAIFSPDGTKLITYSDKFARIWDVETGALVAHFQTEFFERAKFSPDSKKVLIISAYDPQPPSFLFGKIWDIQTGSSVADLKGHTSNVTSVEFSSDGKKILTSSFDHTSKIWDAQTGVLLKNLVGHTDHVNSARFSPNGKLIVTSSSDNTAKIWDSETGLPLTVLNGTTFEVWDPFFIHGGKSIVTASRDYLISVWDTKTANVSKEFAGPAQKDYPEYISPDGKLIVTQYTSIRSDTSNIELWDGETGKMVIRLKNPPRFATVRFLRNNKQIILQESESTTIWDCKTGELLKKLGGHFAALSPDGKEIATIKDSTVKLWDTDTWKLIKDVKGIKRRATSVAFSPDNRKIVTTSGDSTARIWDVETGLQRMVLNGTHSWKGSLFEYIERIEFAVFSPDGKKIIFSTAKPWIGEWDAGNGSFLGYFLAAKGRLLEDEYIDELFFSPDRTKMAILTLNGFLKILELATGTLLAKMEGISGAAFSPTGKSIVTSSYDHTLKLWNAENGKLIYTSFIFNHSNYFTLLPSGYYKCTPNAARQLHYVTDSLEPITFEQLDVKYNRPDQVLKEIGCTDTALISAAHHAYLKRIERLRLDTTTFSNDYDPPVTEIMNRDSLKETDNVLRLHIVASDKVHPLDRLNVWINHVPVYGANGIGLAKQKSQHLDTTVDITLSAGRNLIEAAVTNSNGAESYHKPVAYQNMTRGAGYTYFLGIATDRFASGEHTLHWSVNDIRSLALRFKEKLGANCIVDTLFNDSVTVEKVGSRKRLLAQAGINDKVILAYSGHGLFSSSYDYYLSGYNVDFDHPQSGGIPYESLENLLDSIHPRQKVLLLDACHSGEVDKDAAAANINLPDDLDIDELNAIAQQRADEEERNAGVANQGLFELMQQMFTDVSRRTGATIISSAAADQYARTGDTNAVFTASVLEYLNREHCSVSGLTQYVNTRVPAMTKGRQLPTTREGNNLIDWTLW</sequence>
<keyword evidence="1 3" id="KW-0853">WD repeat</keyword>
<feature type="repeat" description="WD" evidence="3">
    <location>
        <begin position="532"/>
        <end position="573"/>
    </location>
</feature>
<dbReference type="Pfam" id="PF07676">
    <property type="entry name" value="PD40"/>
    <property type="match status" value="1"/>
</dbReference>
<feature type="domain" description="Peptidase C14 caspase" evidence="5">
    <location>
        <begin position="913"/>
        <end position="1156"/>
    </location>
</feature>
<dbReference type="InterPro" id="IPR001680">
    <property type="entry name" value="WD40_rpt"/>
</dbReference>
<organism evidence="6 7">
    <name type="scientific">Flaviaesturariibacter aridisoli</name>
    <dbReference type="NCBI Taxonomy" id="2545761"/>
    <lineage>
        <taxon>Bacteria</taxon>
        <taxon>Pseudomonadati</taxon>
        <taxon>Bacteroidota</taxon>
        <taxon>Chitinophagia</taxon>
        <taxon>Chitinophagales</taxon>
        <taxon>Chitinophagaceae</taxon>
        <taxon>Flaviaestuariibacter</taxon>
    </lineage>
</organism>
<gene>
    <name evidence="6" type="ORF">E0486_03050</name>
</gene>
<dbReference type="Pfam" id="PF00400">
    <property type="entry name" value="WD40"/>
    <property type="match status" value="8"/>
</dbReference>
<evidence type="ECO:0000259" key="5">
    <source>
        <dbReference type="Pfam" id="PF00656"/>
    </source>
</evidence>
<proteinExistence type="predicted"/>
<dbReference type="InterPro" id="IPR020472">
    <property type="entry name" value="WD40_PAC1"/>
</dbReference>
<dbReference type="PROSITE" id="PS00678">
    <property type="entry name" value="WD_REPEATS_1"/>
    <property type="match status" value="5"/>
</dbReference>
<dbReference type="AlphaFoldDB" id="A0A4R4E8F2"/>
<dbReference type="RefSeq" id="WP_131850667.1">
    <property type="nucleotide sequence ID" value="NZ_SKFH01000003.1"/>
</dbReference>
<dbReference type="PANTHER" id="PTHR44019">
    <property type="entry name" value="WD REPEAT-CONTAINING PROTEIN 55"/>
    <property type="match status" value="1"/>
</dbReference>
<reference evidence="6 7" key="1">
    <citation type="submission" date="2019-03" db="EMBL/GenBank/DDBJ databases">
        <authorList>
            <person name="Kim M.K.M."/>
        </authorList>
    </citation>
    <scope>NUCLEOTIDE SEQUENCE [LARGE SCALE GENOMIC DNA]</scope>
    <source>
        <strain evidence="6 7">17J68-15</strain>
    </source>
</reference>
<keyword evidence="2" id="KW-0677">Repeat</keyword>
<dbReference type="PRINTS" id="PR00320">
    <property type="entry name" value="GPROTEINBRPT"/>
</dbReference>
<dbReference type="InterPro" id="IPR050505">
    <property type="entry name" value="WDR55/POC1"/>
</dbReference>
<evidence type="ECO:0000313" key="7">
    <source>
        <dbReference type="Proteomes" id="UP000295164"/>
    </source>
</evidence>
<dbReference type="PANTHER" id="PTHR44019:SF8">
    <property type="entry name" value="POC1 CENTRIOLAR PROTEIN HOMOLOG"/>
    <property type="match status" value="1"/>
</dbReference>
<dbReference type="InterPro" id="IPR019775">
    <property type="entry name" value="WD40_repeat_CS"/>
</dbReference>
<feature type="repeat" description="WD" evidence="3">
    <location>
        <begin position="28"/>
        <end position="69"/>
    </location>
</feature>
<dbReference type="Gene3D" id="3.40.50.1460">
    <property type="match status" value="1"/>
</dbReference>
<dbReference type="PROSITE" id="PS50082">
    <property type="entry name" value="WD_REPEATS_2"/>
    <property type="match status" value="7"/>
</dbReference>
<feature type="repeat" description="WD" evidence="3">
    <location>
        <begin position="283"/>
        <end position="324"/>
    </location>
</feature>
<dbReference type="InterPro" id="IPR011047">
    <property type="entry name" value="Quinoprotein_ADH-like_sf"/>
</dbReference>
<dbReference type="InterPro" id="IPR011659">
    <property type="entry name" value="WD40"/>
</dbReference>
<dbReference type="CDD" id="cd00200">
    <property type="entry name" value="WD40"/>
    <property type="match status" value="2"/>
</dbReference>
<keyword evidence="7" id="KW-1185">Reference proteome</keyword>
<dbReference type="GO" id="GO:0004197">
    <property type="term" value="F:cysteine-type endopeptidase activity"/>
    <property type="evidence" value="ECO:0007669"/>
    <property type="project" value="InterPro"/>
</dbReference>
<dbReference type="SMART" id="SM00320">
    <property type="entry name" value="WD40"/>
    <property type="match status" value="10"/>
</dbReference>
<evidence type="ECO:0000256" key="2">
    <source>
        <dbReference type="ARBA" id="ARBA00022737"/>
    </source>
</evidence>
<evidence type="ECO:0000256" key="1">
    <source>
        <dbReference type="ARBA" id="ARBA00022574"/>
    </source>
</evidence>
<dbReference type="InterPro" id="IPR011600">
    <property type="entry name" value="Pept_C14_caspase"/>
</dbReference>
<feature type="chain" id="PRO_5021029432" description="Peptidase C14 caspase domain-containing protein" evidence="4">
    <location>
        <begin position="21"/>
        <end position="1168"/>
    </location>
</feature>
<accession>A0A4R4E8F2</accession>
<evidence type="ECO:0000256" key="3">
    <source>
        <dbReference type="PROSITE-ProRule" id="PRU00221"/>
    </source>
</evidence>
<name>A0A4R4E8F2_9BACT</name>
<dbReference type="SUPFAM" id="SSF52129">
    <property type="entry name" value="Caspase-like"/>
    <property type="match status" value="1"/>
</dbReference>
<dbReference type="OrthoDB" id="1492850at2"/>
<dbReference type="Pfam" id="PF00656">
    <property type="entry name" value="Peptidase_C14"/>
    <property type="match status" value="1"/>
</dbReference>
<dbReference type="GO" id="GO:0006508">
    <property type="term" value="P:proteolysis"/>
    <property type="evidence" value="ECO:0007669"/>
    <property type="project" value="InterPro"/>
</dbReference>
<dbReference type="InterPro" id="IPR029030">
    <property type="entry name" value="Caspase-like_dom_sf"/>
</dbReference>
<dbReference type="Gene3D" id="2.130.10.10">
    <property type="entry name" value="YVTN repeat-like/Quinoprotein amine dehydrogenase"/>
    <property type="match status" value="5"/>
</dbReference>